<dbReference type="SUPFAM" id="SSF57903">
    <property type="entry name" value="FYVE/PHD zinc finger"/>
    <property type="match status" value="1"/>
</dbReference>
<keyword evidence="2" id="KW-0863">Zinc-finger</keyword>
<evidence type="ECO:0000256" key="1">
    <source>
        <dbReference type="ARBA" id="ARBA00022723"/>
    </source>
</evidence>
<comment type="caution">
    <text evidence="5">The sequence shown here is derived from an EMBL/GenBank/DDBJ whole genome shotgun (WGS) entry which is preliminary data.</text>
</comment>
<evidence type="ECO:0000256" key="3">
    <source>
        <dbReference type="ARBA" id="ARBA00022833"/>
    </source>
</evidence>
<evidence type="ECO:0000313" key="6">
    <source>
        <dbReference type="Proteomes" id="UP000762676"/>
    </source>
</evidence>
<organism evidence="5 6">
    <name type="scientific">Elysia marginata</name>
    <dbReference type="NCBI Taxonomy" id="1093978"/>
    <lineage>
        <taxon>Eukaryota</taxon>
        <taxon>Metazoa</taxon>
        <taxon>Spiralia</taxon>
        <taxon>Lophotrochozoa</taxon>
        <taxon>Mollusca</taxon>
        <taxon>Gastropoda</taxon>
        <taxon>Heterobranchia</taxon>
        <taxon>Euthyneura</taxon>
        <taxon>Panpulmonata</taxon>
        <taxon>Sacoglossa</taxon>
        <taxon>Placobranchoidea</taxon>
        <taxon>Plakobranchidae</taxon>
        <taxon>Elysia</taxon>
    </lineage>
</organism>
<evidence type="ECO:0000256" key="2">
    <source>
        <dbReference type="ARBA" id="ARBA00022771"/>
    </source>
</evidence>
<proteinExistence type="predicted"/>
<protein>
    <submittedName>
        <fullName evidence="5">Ankyrin repeat and MYND domain-containing protein 1</fullName>
    </submittedName>
</protein>
<dbReference type="CDD" id="cd15489">
    <property type="entry name" value="PHD_SF"/>
    <property type="match status" value="1"/>
</dbReference>
<name>A0AAV4GM39_9GAST</name>
<dbReference type="PROSITE" id="PS01359">
    <property type="entry name" value="ZF_PHD_1"/>
    <property type="match status" value="1"/>
</dbReference>
<dbReference type="EMBL" id="BMAT01005018">
    <property type="protein sequence ID" value="GFR85475.1"/>
    <property type="molecule type" value="Genomic_DNA"/>
</dbReference>
<gene>
    <name evidence="5" type="ORF">ElyMa_002442100</name>
</gene>
<evidence type="ECO:0000313" key="5">
    <source>
        <dbReference type="EMBL" id="GFR85475.1"/>
    </source>
</evidence>
<feature type="region of interest" description="Disordered" evidence="4">
    <location>
        <begin position="169"/>
        <end position="189"/>
    </location>
</feature>
<dbReference type="InterPro" id="IPR011011">
    <property type="entry name" value="Znf_FYVE_PHD"/>
</dbReference>
<keyword evidence="3" id="KW-0862">Zinc</keyword>
<dbReference type="Gene3D" id="3.30.40.10">
    <property type="entry name" value="Zinc/RING finger domain, C3HC4 (zinc finger)"/>
    <property type="match status" value="1"/>
</dbReference>
<dbReference type="AlphaFoldDB" id="A0AAV4GM39"/>
<evidence type="ECO:0000256" key="4">
    <source>
        <dbReference type="SAM" id="MobiDB-lite"/>
    </source>
</evidence>
<reference evidence="5 6" key="1">
    <citation type="journal article" date="2021" name="Elife">
        <title>Chloroplast acquisition without the gene transfer in kleptoplastic sea slugs, Plakobranchus ocellatus.</title>
        <authorList>
            <person name="Maeda T."/>
            <person name="Takahashi S."/>
            <person name="Yoshida T."/>
            <person name="Shimamura S."/>
            <person name="Takaki Y."/>
            <person name="Nagai Y."/>
            <person name="Toyoda A."/>
            <person name="Suzuki Y."/>
            <person name="Arimoto A."/>
            <person name="Ishii H."/>
            <person name="Satoh N."/>
            <person name="Nishiyama T."/>
            <person name="Hasebe M."/>
            <person name="Maruyama T."/>
            <person name="Minagawa J."/>
            <person name="Obokata J."/>
            <person name="Shigenobu S."/>
        </authorList>
    </citation>
    <scope>NUCLEOTIDE SEQUENCE [LARGE SCALE GENOMIC DNA]</scope>
</reference>
<dbReference type="Proteomes" id="UP000762676">
    <property type="component" value="Unassembled WGS sequence"/>
</dbReference>
<keyword evidence="6" id="KW-1185">Reference proteome</keyword>
<dbReference type="InterPro" id="IPR019786">
    <property type="entry name" value="Zinc_finger_PHD-type_CS"/>
</dbReference>
<keyword evidence="1" id="KW-0479">Metal-binding</keyword>
<dbReference type="InterPro" id="IPR013083">
    <property type="entry name" value="Znf_RING/FYVE/PHD"/>
</dbReference>
<dbReference type="GO" id="GO:0008270">
    <property type="term" value="F:zinc ion binding"/>
    <property type="evidence" value="ECO:0007669"/>
    <property type="project" value="UniProtKB-KW"/>
</dbReference>
<sequence length="279" mass="31080">MLSLPPHTTHKLQPLDVSFFKSLQTYYVQECVKWLLNHPGRGLTVFQVAGILGSAFPRAASVGNITNGFQKSGGIWPCNRNIFTECDFQAFSRAIANVPENDSPDSDVLQPRCAASLKGEPVLPATQPPPVHIQRQHDSATTSVSFLQSKSVHIPVNSTSPLPIKEKNVPKKVRRTEQSEILTSSPNKKRLVEADTKKKKQIVYYSDASKNKTIGDKQTKPIKFARSKKVTNTQKGQNWYCFICDENLQEDMIKCTACHSWVHAACAGCELENYTCDLC</sequence>
<accession>A0AAV4GM39</accession>